<organism evidence="1 2">
    <name type="scientific">Trichoderma harzianum CBS 226.95</name>
    <dbReference type="NCBI Taxonomy" id="983964"/>
    <lineage>
        <taxon>Eukaryota</taxon>
        <taxon>Fungi</taxon>
        <taxon>Dikarya</taxon>
        <taxon>Ascomycota</taxon>
        <taxon>Pezizomycotina</taxon>
        <taxon>Sordariomycetes</taxon>
        <taxon>Hypocreomycetidae</taxon>
        <taxon>Hypocreales</taxon>
        <taxon>Hypocreaceae</taxon>
        <taxon>Trichoderma</taxon>
    </lineage>
</organism>
<gene>
    <name evidence="1" type="ORF">M431DRAFT_494653</name>
</gene>
<dbReference type="EMBL" id="KZ679680">
    <property type="protein sequence ID" value="PTB54419.1"/>
    <property type="molecule type" value="Genomic_DNA"/>
</dbReference>
<protein>
    <submittedName>
        <fullName evidence="1">Uncharacterized protein</fullName>
    </submittedName>
</protein>
<dbReference type="RefSeq" id="XP_024774096.1">
    <property type="nucleotide sequence ID" value="XM_024917275.1"/>
</dbReference>
<proteinExistence type="predicted"/>
<keyword evidence="2" id="KW-1185">Reference proteome</keyword>
<accession>A0A2T4ABG0</accession>
<dbReference type="AlphaFoldDB" id="A0A2T4ABG0"/>
<evidence type="ECO:0000313" key="1">
    <source>
        <dbReference type="EMBL" id="PTB54419.1"/>
    </source>
</evidence>
<evidence type="ECO:0000313" key="2">
    <source>
        <dbReference type="Proteomes" id="UP000241690"/>
    </source>
</evidence>
<name>A0A2T4ABG0_TRIHA</name>
<dbReference type="Proteomes" id="UP000241690">
    <property type="component" value="Unassembled WGS sequence"/>
</dbReference>
<sequence length="550" mass="62034">MPLRKHTKPPPRFTFVTPEFEGNQMRWLKTHSDATRSHAAYWSGPAKRRWQSGKESIKKEDSANARGTFADERTYPHTAQVEHRCSVARTLQCQGSTAATDRKILPQRGDYSTFRQIEPTGSRCTQGLPPGLKETNSLSVDLTVLKFYNEDFMKRFVMVDNADSTLIFTSCLLLGYAYHLALTGQGTMTMLLELKSQVIRHLTAKMNISDGLLSPRCLIAILALGAPIVCLVSRDLPRCLRIGESINMMLEEECLCSEESAMFSPASLHEQVVHRSALRRLFLKARANFQDPESVALLQYISNYMNMCVPISFLSMAIGDADCLHTTPPEIKKLFSATTPCQGCTVPEQWISPLTPLTSQWQEDSSMVYIESRMMLLTALMQKWLATFLDENDQLLPLTQELLQKRADLREKIESFAPATMKSNAEEEAMYECCRHVTSILLTAEKLRIPIHAAADHVESKLNLTKSFRQTDLTNLWGRHKGLLFWVAATCQFATASQCSPLLYTTLLARLVQELSMSNIYTEIALGSLKRLKQFEGLCCYQESRPSCGE</sequence>
<reference evidence="1 2" key="1">
    <citation type="submission" date="2016-07" db="EMBL/GenBank/DDBJ databases">
        <title>Multiple horizontal gene transfer events from other fungi enriched the ability of initially mycotrophic Trichoderma (Ascomycota) to feed on dead plant biomass.</title>
        <authorList>
            <consortium name="DOE Joint Genome Institute"/>
            <person name="Aerts A."/>
            <person name="Atanasova L."/>
            <person name="Chenthamara K."/>
            <person name="Zhang J."/>
            <person name="Grujic M."/>
            <person name="Henrissat B."/>
            <person name="Kuo A."/>
            <person name="Salamov A."/>
            <person name="Lipzen A."/>
            <person name="Labutti K."/>
            <person name="Barry K."/>
            <person name="Miao Y."/>
            <person name="Rahimi M.J."/>
            <person name="Shen Q."/>
            <person name="Grigoriev I.V."/>
            <person name="Kubicek C.P."/>
            <person name="Druzhinina I.S."/>
        </authorList>
    </citation>
    <scope>NUCLEOTIDE SEQUENCE [LARGE SCALE GENOMIC DNA]</scope>
    <source>
        <strain evidence="1 2">CBS 226.95</strain>
    </source>
</reference>
<dbReference type="GeneID" id="36625844"/>